<evidence type="ECO:0000313" key="7">
    <source>
        <dbReference type="Proteomes" id="UP000694546"/>
    </source>
</evidence>
<dbReference type="Pfam" id="PF00335">
    <property type="entry name" value="Tetraspanin"/>
    <property type="match status" value="1"/>
</dbReference>
<name>A0A8C5FHH0_GADMO</name>
<dbReference type="OrthoDB" id="438211at2759"/>
<sequence>MGDNNAWGPPHAKTKTYGLHTPYFSLGLVVLRNHQQTLPKGFIMGACDILGKSVILIFNIVYTVVGLAFLGVGVWLRARYPDETLLTGEYVLIAVGIVMLITAITGDLGGCTTKTSCLATFCVLLAILMAAQLALYVQRERVEHRLAEFYGFLYEIYISAGDPVVGGTLRVIHYTLNCCGAVGVVGLDPISSTCPARSGFLERFISPCPTVLLDVFSAKPPLAMGIFYGNAVLMVATMAAAGILLGPKIISLIRLFCLFILMVRVWNIIRRGTSGVWSMVKIKYFAFLNVLPAFKVR</sequence>
<evidence type="ECO:0000256" key="1">
    <source>
        <dbReference type="ARBA" id="ARBA00004141"/>
    </source>
</evidence>
<dbReference type="AlphaFoldDB" id="A0A8C5FHH0"/>
<feature type="transmembrane region" description="Helical" evidence="5">
    <location>
        <begin position="90"/>
        <end position="110"/>
    </location>
</feature>
<evidence type="ECO:0000256" key="3">
    <source>
        <dbReference type="ARBA" id="ARBA00022989"/>
    </source>
</evidence>
<evidence type="ECO:0000256" key="4">
    <source>
        <dbReference type="ARBA" id="ARBA00023136"/>
    </source>
</evidence>
<feature type="transmembrane region" description="Helical" evidence="5">
    <location>
        <begin position="54"/>
        <end position="78"/>
    </location>
</feature>
<feature type="transmembrane region" description="Helical" evidence="5">
    <location>
        <begin position="222"/>
        <end position="245"/>
    </location>
</feature>
<keyword evidence="7" id="KW-1185">Reference proteome</keyword>
<dbReference type="GO" id="GO:0016020">
    <property type="term" value="C:membrane"/>
    <property type="evidence" value="ECO:0007669"/>
    <property type="project" value="UniProtKB-SubCell"/>
</dbReference>
<gene>
    <name evidence="6" type="primary">LOC115529084</name>
</gene>
<accession>A0A8C5FHH0</accession>
<dbReference type="KEGG" id="gmh:115529084"/>
<dbReference type="Ensembl" id="ENSGMOT00000073085.1">
    <property type="protein sequence ID" value="ENSGMOP00000036907.1"/>
    <property type="gene ID" value="ENSGMOG00000027662.1"/>
</dbReference>
<dbReference type="GeneTree" id="ENSGT00940000171928"/>
<proteinExistence type="predicted"/>
<feature type="transmembrane region" description="Helical" evidence="5">
    <location>
        <begin position="117"/>
        <end position="137"/>
    </location>
</feature>
<dbReference type="CTD" id="393524"/>
<dbReference type="InterPro" id="IPR018499">
    <property type="entry name" value="Tetraspanin/Peripherin"/>
</dbReference>
<reference evidence="6" key="1">
    <citation type="submission" date="2025-08" db="UniProtKB">
        <authorList>
            <consortium name="Ensembl"/>
        </authorList>
    </citation>
    <scope>IDENTIFICATION</scope>
</reference>
<dbReference type="PRINTS" id="PR00259">
    <property type="entry name" value="TMFOUR"/>
</dbReference>
<dbReference type="SUPFAM" id="SSF48652">
    <property type="entry name" value="Tetraspanin"/>
    <property type="match status" value="1"/>
</dbReference>
<protein>
    <submittedName>
        <fullName evidence="6">CD9 antigen-like</fullName>
    </submittedName>
</protein>
<feature type="transmembrane region" description="Helical" evidence="5">
    <location>
        <begin position="252"/>
        <end position="269"/>
    </location>
</feature>
<dbReference type="Proteomes" id="UP000694546">
    <property type="component" value="Chromosome 2"/>
</dbReference>
<dbReference type="InterPro" id="IPR008952">
    <property type="entry name" value="Tetraspanin_EC2_sf"/>
</dbReference>
<organism evidence="6 7">
    <name type="scientific">Gadus morhua</name>
    <name type="common">Atlantic cod</name>
    <dbReference type="NCBI Taxonomy" id="8049"/>
    <lineage>
        <taxon>Eukaryota</taxon>
        <taxon>Metazoa</taxon>
        <taxon>Chordata</taxon>
        <taxon>Craniata</taxon>
        <taxon>Vertebrata</taxon>
        <taxon>Euteleostomi</taxon>
        <taxon>Actinopterygii</taxon>
        <taxon>Neopterygii</taxon>
        <taxon>Teleostei</taxon>
        <taxon>Neoteleostei</taxon>
        <taxon>Acanthomorphata</taxon>
        <taxon>Zeiogadaria</taxon>
        <taxon>Gadariae</taxon>
        <taxon>Gadiformes</taxon>
        <taxon>Gadoidei</taxon>
        <taxon>Gadidae</taxon>
        <taxon>Gadus</taxon>
    </lineage>
</organism>
<dbReference type="GeneID" id="115529084"/>
<keyword evidence="2 5" id="KW-0812">Transmembrane</keyword>
<keyword evidence="3 5" id="KW-1133">Transmembrane helix</keyword>
<evidence type="ECO:0000256" key="5">
    <source>
        <dbReference type="SAM" id="Phobius"/>
    </source>
</evidence>
<reference evidence="6" key="2">
    <citation type="submission" date="2025-09" db="UniProtKB">
        <authorList>
            <consortium name="Ensembl"/>
        </authorList>
    </citation>
    <scope>IDENTIFICATION</scope>
</reference>
<dbReference type="Gene3D" id="1.10.1450.10">
    <property type="entry name" value="Tetraspanin"/>
    <property type="match status" value="1"/>
</dbReference>
<keyword evidence="4 5" id="KW-0472">Membrane</keyword>
<dbReference type="RefSeq" id="XP_030193417.1">
    <property type="nucleotide sequence ID" value="XM_030337557.1"/>
</dbReference>
<evidence type="ECO:0000313" key="6">
    <source>
        <dbReference type="Ensembl" id="ENSGMOP00000036907.1"/>
    </source>
</evidence>
<comment type="subcellular location">
    <subcellularLocation>
        <location evidence="1">Membrane</location>
        <topology evidence="1">Multi-pass membrane protein</topology>
    </subcellularLocation>
</comment>
<evidence type="ECO:0000256" key="2">
    <source>
        <dbReference type="ARBA" id="ARBA00022692"/>
    </source>
</evidence>